<comment type="caution">
    <text evidence="1">The sequence shown here is derived from an EMBL/GenBank/DDBJ whole genome shotgun (WGS) entry which is preliminary data.</text>
</comment>
<evidence type="ECO:0000313" key="2">
    <source>
        <dbReference type="Proteomes" id="UP000187209"/>
    </source>
</evidence>
<organism evidence="1 2">
    <name type="scientific">Stentor coeruleus</name>
    <dbReference type="NCBI Taxonomy" id="5963"/>
    <lineage>
        <taxon>Eukaryota</taxon>
        <taxon>Sar</taxon>
        <taxon>Alveolata</taxon>
        <taxon>Ciliophora</taxon>
        <taxon>Postciliodesmatophora</taxon>
        <taxon>Heterotrichea</taxon>
        <taxon>Heterotrichida</taxon>
        <taxon>Stentoridae</taxon>
        <taxon>Stentor</taxon>
    </lineage>
</organism>
<keyword evidence="2" id="KW-1185">Reference proteome</keyword>
<gene>
    <name evidence="1" type="ORF">SteCoe_7380</name>
</gene>
<proteinExistence type="predicted"/>
<name>A0A1R2CMM6_9CILI</name>
<dbReference type="EMBL" id="MPUH01000106">
    <property type="protein sequence ID" value="OMJ90269.1"/>
    <property type="molecule type" value="Genomic_DNA"/>
</dbReference>
<dbReference type="AlphaFoldDB" id="A0A1R2CMM6"/>
<protein>
    <submittedName>
        <fullName evidence="1">Uncharacterized protein</fullName>
    </submittedName>
</protein>
<reference evidence="1 2" key="1">
    <citation type="submission" date="2016-11" db="EMBL/GenBank/DDBJ databases">
        <title>The macronuclear genome of Stentor coeruleus: a giant cell with tiny introns.</title>
        <authorList>
            <person name="Slabodnick M."/>
            <person name="Ruby J.G."/>
            <person name="Reiff S.B."/>
            <person name="Swart E.C."/>
            <person name="Gosai S."/>
            <person name="Prabakaran S."/>
            <person name="Witkowska E."/>
            <person name="Larue G.E."/>
            <person name="Fisher S."/>
            <person name="Freeman R.M."/>
            <person name="Gunawardena J."/>
            <person name="Chu W."/>
            <person name="Stover N.A."/>
            <person name="Gregory B.D."/>
            <person name="Nowacki M."/>
            <person name="Derisi J."/>
            <person name="Roy S.W."/>
            <person name="Marshall W.F."/>
            <person name="Sood P."/>
        </authorList>
    </citation>
    <scope>NUCLEOTIDE SEQUENCE [LARGE SCALE GENOMIC DNA]</scope>
    <source>
        <strain evidence="1">WM001</strain>
    </source>
</reference>
<sequence length="346" mass="40755">MNLTYDEIVCELKLFARNYSQAHNSFSKWKSFKKKVDEVPECQLTFDEIDEKNYGYIYRPVLKSIEAFQFENIIKRTAIKRSEPLLKCIIGIWKLLNPFHLSGISRQVYVKFFEYTHFAILNINAQVDEYPNIGKIDAEIDFGINEALGFPQFYDSLFENIDPYARSTLVNEYCRMVKKIHNEVKESSWFKTQNLHNKLNCEGFKSHIPSWVTMHIKTKTIDVSNHLIRSNLLTPNIPIRILKKSSKKEHGDDFIENKFRKLTSAWANRTKSINKTFIPIKSPEIKLRKTRNLSGLWNKTDSTSPIAKKVKNFRDRRVIEDIIRDRNTKTQEPQQRILISPLKYIV</sequence>
<dbReference type="Proteomes" id="UP000187209">
    <property type="component" value="Unassembled WGS sequence"/>
</dbReference>
<accession>A0A1R2CMM6</accession>
<evidence type="ECO:0000313" key="1">
    <source>
        <dbReference type="EMBL" id="OMJ90269.1"/>
    </source>
</evidence>